<dbReference type="Proteomes" id="UP000439123">
    <property type="component" value="Unassembled WGS sequence"/>
</dbReference>
<evidence type="ECO:0000313" key="2">
    <source>
        <dbReference type="Proteomes" id="UP000439123"/>
    </source>
</evidence>
<reference evidence="1 2" key="1">
    <citation type="submission" date="2019-10" db="EMBL/GenBank/DDBJ databases">
        <authorList>
            <person name="Karimi E."/>
        </authorList>
    </citation>
    <scope>NUCLEOTIDE SEQUENCE [LARGE SCALE GENOMIC DNA]</scope>
    <source>
        <strain evidence="1">Aeromonas sp. 8C</strain>
    </source>
</reference>
<sequence length="61" mass="6565">MITQRLGSCGWLIWHQAFGWMGPDDGDQIADFSVITIDLPQGCAIKKGHCSGNGLMGLRCG</sequence>
<name>A0A653L116_AERVE</name>
<organism evidence="1 2">
    <name type="scientific">Aeromonas veronii</name>
    <dbReference type="NCBI Taxonomy" id="654"/>
    <lineage>
        <taxon>Bacteria</taxon>
        <taxon>Pseudomonadati</taxon>
        <taxon>Pseudomonadota</taxon>
        <taxon>Gammaproteobacteria</taxon>
        <taxon>Aeromonadales</taxon>
        <taxon>Aeromonadaceae</taxon>
        <taxon>Aeromonas</taxon>
    </lineage>
</organism>
<proteinExistence type="predicted"/>
<evidence type="ECO:0000313" key="1">
    <source>
        <dbReference type="EMBL" id="VXA84484.1"/>
    </source>
</evidence>
<gene>
    <name evidence="1" type="ORF">AERO8C_170139</name>
</gene>
<accession>A0A653L116</accession>
<protein>
    <submittedName>
        <fullName evidence="1">Uncharacterized protein</fullName>
    </submittedName>
</protein>
<dbReference type="AlphaFoldDB" id="A0A653L116"/>
<dbReference type="EMBL" id="CABWLC010000009">
    <property type="protein sequence ID" value="VXA84484.1"/>
    <property type="molecule type" value="Genomic_DNA"/>
</dbReference>